<dbReference type="AlphaFoldDB" id="A0A3P1XKE4"/>
<dbReference type="Gene3D" id="3.55.50.30">
    <property type="match status" value="1"/>
</dbReference>
<dbReference type="RefSeq" id="WP_124752438.1">
    <property type="nucleotide sequence ID" value="NZ_RQYS01000060.1"/>
</dbReference>
<dbReference type="OrthoDB" id="1117107at2"/>
<gene>
    <name evidence="4" type="ORF">EII40_11850</name>
</gene>
<dbReference type="Pfam" id="PF04773">
    <property type="entry name" value="FecR"/>
    <property type="match status" value="1"/>
</dbReference>
<dbReference type="GO" id="GO:0016989">
    <property type="term" value="F:sigma factor antagonist activity"/>
    <property type="evidence" value="ECO:0007669"/>
    <property type="project" value="TreeGrafter"/>
</dbReference>
<dbReference type="Gene3D" id="2.60.120.1440">
    <property type="match status" value="1"/>
</dbReference>
<dbReference type="InterPro" id="IPR006860">
    <property type="entry name" value="FecR"/>
</dbReference>
<name>A0A3P1XKE4_TANFO</name>
<feature type="domain" description="Protein FecR C-terminal" evidence="3">
    <location>
        <begin position="269"/>
        <end position="330"/>
    </location>
</feature>
<keyword evidence="1" id="KW-1133">Transmembrane helix</keyword>
<keyword evidence="1" id="KW-0472">Membrane</keyword>
<evidence type="ECO:0000259" key="2">
    <source>
        <dbReference type="Pfam" id="PF04773"/>
    </source>
</evidence>
<evidence type="ECO:0000259" key="3">
    <source>
        <dbReference type="Pfam" id="PF16344"/>
    </source>
</evidence>
<feature type="domain" description="FecR protein" evidence="2">
    <location>
        <begin position="125"/>
        <end position="221"/>
    </location>
</feature>
<dbReference type="InterPro" id="IPR032508">
    <property type="entry name" value="FecR_C"/>
</dbReference>
<dbReference type="PANTHER" id="PTHR30273:SF2">
    <property type="entry name" value="PROTEIN FECR"/>
    <property type="match status" value="1"/>
</dbReference>
<sequence length="350" mass="40282">MEKVNTIRKESPSVHETLLLTYLRNEASEEEVMAVEQWLAMDMKHQIQLEQLAVLYFTQQAHHRISSRNVHMAYHKVCRHIAKKSERDTIRRIAIAAASVALLIMVSWTTYLFMRDTIHELQQVTVQTNPGIRTQFNLPDGTLVVLNGGSSFSYSIPFGAEERHVVLDGEGFFCVAHDTKHPFYVNTPGNRVRIKVLGTEFNVQAYREDAYIRTTLVNGSVSLDIRGENDRKIVRTLSPSECAVYDLQSKCLNVSHVNTTYDTAWKDGKLIFKDTPLPDVLRRLSHFYNVSFEIRDSLIENNVFTGTFINRQLLQILEYLRITSQINYEIAYPTEDDSHEINQTKVILTK</sequence>
<proteinExistence type="predicted"/>
<evidence type="ECO:0000313" key="4">
    <source>
        <dbReference type="EMBL" id="RRD58616.1"/>
    </source>
</evidence>
<evidence type="ECO:0000313" key="5">
    <source>
        <dbReference type="Proteomes" id="UP000278609"/>
    </source>
</evidence>
<keyword evidence="1" id="KW-0812">Transmembrane</keyword>
<accession>A0A3P1XKE4</accession>
<dbReference type="EMBL" id="RQYS01000060">
    <property type="protein sequence ID" value="RRD58616.1"/>
    <property type="molecule type" value="Genomic_DNA"/>
</dbReference>
<comment type="caution">
    <text evidence="4">The sequence shown here is derived from an EMBL/GenBank/DDBJ whole genome shotgun (WGS) entry which is preliminary data.</text>
</comment>
<protein>
    <submittedName>
        <fullName evidence="4">DUF4974 domain-containing protein</fullName>
    </submittedName>
</protein>
<evidence type="ECO:0000256" key="1">
    <source>
        <dbReference type="SAM" id="Phobius"/>
    </source>
</evidence>
<dbReference type="PIRSF" id="PIRSF018266">
    <property type="entry name" value="FecR"/>
    <property type="match status" value="1"/>
</dbReference>
<dbReference type="InterPro" id="IPR012373">
    <property type="entry name" value="Ferrdict_sens_TM"/>
</dbReference>
<dbReference type="Pfam" id="PF16344">
    <property type="entry name" value="FecR_C"/>
    <property type="match status" value="1"/>
</dbReference>
<dbReference type="PANTHER" id="PTHR30273">
    <property type="entry name" value="PERIPLASMIC SIGNAL SENSOR AND SIGMA FACTOR ACTIVATOR FECR-RELATED"/>
    <property type="match status" value="1"/>
</dbReference>
<reference evidence="4 5" key="1">
    <citation type="submission" date="2018-11" db="EMBL/GenBank/DDBJ databases">
        <title>Genomes From Bacteria Associated with the Canine Oral Cavity: a Test Case for Automated Genome-Based Taxonomic Assignment.</title>
        <authorList>
            <person name="Coil D.A."/>
            <person name="Jospin G."/>
            <person name="Darling A.E."/>
            <person name="Wallis C."/>
            <person name="Davis I.J."/>
            <person name="Harris S."/>
            <person name="Eisen J.A."/>
            <person name="Holcombe L.J."/>
            <person name="O'Flynn C."/>
        </authorList>
    </citation>
    <scope>NUCLEOTIDE SEQUENCE [LARGE SCALE GENOMIC DNA]</scope>
    <source>
        <strain evidence="4 5">OH2617_COT-023</strain>
    </source>
</reference>
<organism evidence="4 5">
    <name type="scientific">Tannerella forsythia</name>
    <name type="common">Bacteroides forsythus</name>
    <dbReference type="NCBI Taxonomy" id="28112"/>
    <lineage>
        <taxon>Bacteria</taxon>
        <taxon>Pseudomonadati</taxon>
        <taxon>Bacteroidota</taxon>
        <taxon>Bacteroidia</taxon>
        <taxon>Bacteroidales</taxon>
        <taxon>Tannerellaceae</taxon>
        <taxon>Tannerella</taxon>
    </lineage>
</organism>
<dbReference type="Proteomes" id="UP000278609">
    <property type="component" value="Unassembled WGS sequence"/>
</dbReference>
<feature type="transmembrane region" description="Helical" evidence="1">
    <location>
        <begin position="93"/>
        <end position="114"/>
    </location>
</feature>